<name>A0A5C3F3W4_9BASI</name>
<dbReference type="EMBL" id="OOIP01000010">
    <property type="protein sequence ID" value="SPO38377.1"/>
    <property type="molecule type" value="Genomic_DNA"/>
</dbReference>
<sequence length="388" mass="42724">MRVGLHQRRSACLRTAAFVLSTAVTLNLLTSTTLATPPVRPGFDGLGRLAEATAAGEAVADEAATSASNAALDGVQPILATHVRPSQADPRQSFPRYEYLTPIHPDWRAEHVQYDFTPAESLRAGDSVTLILYRDHLFPGPQADEGASAANEEGAVPIFDSGGSVVPQSTSRERAEPSGAVDEIRPLSAPQKQELLARGARLLRETSERLGRSKVFGLGNDELRAWLTRIYRIRQRSSGIMQDEGPWGWKMYDALDIEVLPADRTKPQILRFLQSYRTREGPRLRNHPLDEDETGPFDGAPWPFQDFAVGGFRVRVLPGRMGVETFRNRPMDEDHPVVAYRQRQPSDGPDAPAGSRESSLLEWVFVGNVKVTRRPLPPAPSSPEPGQL</sequence>
<reference evidence="2 3" key="1">
    <citation type="submission" date="2018-03" db="EMBL/GenBank/DDBJ databases">
        <authorList>
            <person name="Guldener U."/>
        </authorList>
    </citation>
    <scope>NUCLEOTIDE SEQUENCE [LARGE SCALE GENOMIC DNA]</scope>
    <source>
        <strain evidence="2 3">DAOM196992</strain>
    </source>
</reference>
<protein>
    <submittedName>
        <fullName evidence="2">Uncharacterized protein</fullName>
    </submittedName>
</protein>
<evidence type="ECO:0000256" key="1">
    <source>
        <dbReference type="SAM" id="MobiDB-lite"/>
    </source>
</evidence>
<feature type="region of interest" description="Disordered" evidence="1">
    <location>
        <begin position="157"/>
        <end position="181"/>
    </location>
</feature>
<dbReference type="AlphaFoldDB" id="A0A5C3F3W4"/>
<accession>A0A5C3F3W4</accession>
<organism evidence="2 3">
    <name type="scientific">Pseudozyma flocculosa</name>
    <dbReference type="NCBI Taxonomy" id="84751"/>
    <lineage>
        <taxon>Eukaryota</taxon>
        <taxon>Fungi</taxon>
        <taxon>Dikarya</taxon>
        <taxon>Basidiomycota</taxon>
        <taxon>Ustilaginomycotina</taxon>
        <taxon>Ustilaginomycetes</taxon>
        <taxon>Ustilaginales</taxon>
        <taxon>Ustilaginaceae</taxon>
        <taxon>Pseudozyma</taxon>
    </lineage>
</organism>
<dbReference type="Proteomes" id="UP000323386">
    <property type="component" value="Unassembled WGS sequence"/>
</dbReference>
<evidence type="ECO:0000313" key="3">
    <source>
        <dbReference type="Proteomes" id="UP000323386"/>
    </source>
</evidence>
<proteinExistence type="predicted"/>
<keyword evidence="3" id="KW-1185">Reference proteome</keyword>
<gene>
    <name evidence="2" type="ORF">PSFLO_03854</name>
</gene>
<evidence type="ECO:0000313" key="2">
    <source>
        <dbReference type="EMBL" id="SPO38377.1"/>
    </source>
</evidence>
<feature type="region of interest" description="Disordered" evidence="1">
    <location>
        <begin position="334"/>
        <end position="357"/>
    </location>
</feature>